<proteinExistence type="predicted"/>
<dbReference type="EMBL" id="CAFBIZ010000065">
    <property type="protein sequence ID" value="CAB4848683.1"/>
    <property type="molecule type" value="Genomic_DNA"/>
</dbReference>
<sequence length="69" mass="7245">MDSAETSCDKGEEGLDLADEIVGLAFGHDTAQPGLGRGTLTRPCREEGCPLDELGGDLGEQYPRTAQPP</sequence>
<name>A0A6J7BY48_9ZZZZ</name>
<evidence type="ECO:0000256" key="1">
    <source>
        <dbReference type="SAM" id="MobiDB-lite"/>
    </source>
</evidence>
<evidence type="ECO:0000313" key="2">
    <source>
        <dbReference type="EMBL" id="CAB4848683.1"/>
    </source>
</evidence>
<dbReference type="AlphaFoldDB" id="A0A6J7BY48"/>
<gene>
    <name evidence="2" type="ORF">UFOPK3268_00653</name>
</gene>
<organism evidence="2">
    <name type="scientific">freshwater metagenome</name>
    <dbReference type="NCBI Taxonomy" id="449393"/>
    <lineage>
        <taxon>unclassified sequences</taxon>
        <taxon>metagenomes</taxon>
        <taxon>ecological metagenomes</taxon>
    </lineage>
</organism>
<reference evidence="2" key="1">
    <citation type="submission" date="2020-05" db="EMBL/GenBank/DDBJ databases">
        <authorList>
            <person name="Chiriac C."/>
            <person name="Salcher M."/>
            <person name="Ghai R."/>
            <person name="Kavagutti S V."/>
        </authorList>
    </citation>
    <scope>NUCLEOTIDE SEQUENCE</scope>
</reference>
<accession>A0A6J7BY48</accession>
<protein>
    <submittedName>
        <fullName evidence="2">Unannotated protein</fullName>
    </submittedName>
</protein>
<feature type="region of interest" description="Disordered" evidence="1">
    <location>
        <begin position="28"/>
        <end position="69"/>
    </location>
</feature>